<gene>
    <name evidence="2" type="ORF">QJU57_10495</name>
</gene>
<keyword evidence="3" id="KW-1185">Reference proteome</keyword>
<reference evidence="2 3" key="1">
    <citation type="journal article" date="2023" name="Front. Microbiol.">
        <title>Phylogeography and host specificity of Pasteurellaceae pathogenic to sea-farmed fish in the north-east Atlantic.</title>
        <authorList>
            <person name="Gulla S."/>
            <person name="Colquhoun D.J."/>
            <person name="Olsen A.B."/>
            <person name="Spilsberg B."/>
            <person name="Lagesen K."/>
            <person name="Aakesson C.P."/>
            <person name="Strom S."/>
            <person name="Manji F."/>
            <person name="Birkbeck T.H."/>
            <person name="Nilsen H.K."/>
        </authorList>
    </citation>
    <scope>NUCLEOTIDE SEQUENCE [LARGE SCALE GENOMIC DNA]</scope>
    <source>
        <strain evidence="2 3">NVIB3131</strain>
    </source>
</reference>
<proteinExistence type="predicted"/>
<evidence type="ECO:0000313" key="3">
    <source>
        <dbReference type="Proteomes" id="UP001226020"/>
    </source>
</evidence>
<accession>A0AAW8CJC5</accession>
<dbReference type="Proteomes" id="UP001226020">
    <property type="component" value="Unassembled WGS sequence"/>
</dbReference>
<comment type="caution">
    <text evidence="2">The sequence shown here is derived from an EMBL/GenBank/DDBJ whole genome shotgun (WGS) entry which is preliminary data.</text>
</comment>
<organism evidence="2 3">
    <name type="scientific">Phocoenobacter atlanticus subsp. atlanticus</name>
    <dbReference type="NCBI Taxonomy" id="3061285"/>
    <lineage>
        <taxon>Bacteria</taxon>
        <taxon>Pseudomonadati</taxon>
        <taxon>Pseudomonadota</taxon>
        <taxon>Gammaproteobacteria</taxon>
        <taxon>Pasteurellales</taxon>
        <taxon>Pasteurellaceae</taxon>
        <taxon>Phocoenobacter</taxon>
        <taxon>Phocoenobacter atlanticus</taxon>
    </lineage>
</organism>
<sequence length="331" mass="38354">MLQFLTDTQKTSTKEAIQNLLATVKNDKKMTAYAVIEPPQHKQITEAFLKTGVEYIDILYPLNEAFEDVGPRLIALGQSDEFDEWFVDNAFFKHWSAIWVSDYSIETIAVHFSRLVYQFDESDQEMVFRAYSPLSLIAWIQGLNELTTQINEPKTAQALGLFRLIYVASDMPQTIIQYTFDESGKFVNKEIPIESLTFSLPKAIALNQDFPIQYNWYLSEQEYHFLAVVQEHHLLLTIRETVIERLDLLTQYTLSDINEIIKKVIKIALNSDITQHFYIEALVICSFTHQISWHNMIDTITGILLDTSLQEGERVEKVVVLLEEQNQQNET</sequence>
<evidence type="ECO:0000313" key="2">
    <source>
        <dbReference type="EMBL" id="MDP8149496.1"/>
    </source>
</evidence>
<dbReference type="RefSeq" id="WP_306352050.1">
    <property type="nucleotide sequence ID" value="NZ_JASAWV010000036.1"/>
</dbReference>
<dbReference type="EMBL" id="JASAXT010000035">
    <property type="protein sequence ID" value="MDP8149496.1"/>
    <property type="molecule type" value="Genomic_DNA"/>
</dbReference>
<dbReference type="Pfam" id="PF13503">
    <property type="entry name" value="DUF4123"/>
    <property type="match status" value="1"/>
</dbReference>
<dbReference type="InterPro" id="IPR025391">
    <property type="entry name" value="DUF4123"/>
</dbReference>
<name>A0AAW8CJC5_9PAST</name>
<dbReference type="AlphaFoldDB" id="A0AAW8CJC5"/>
<feature type="domain" description="DUF4123" evidence="1">
    <location>
        <begin position="33"/>
        <end position="145"/>
    </location>
</feature>
<evidence type="ECO:0000259" key="1">
    <source>
        <dbReference type="Pfam" id="PF13503"/>
    </source>
</evidence>
<protein>
    <submittedName>
        <fullName evidence="2">DUF4123 domain-containing protein</fullName>
    </submittedName>
</protein>